<dbReference type="AlphaFoldDB" id="A0A1I6PMB3"/>
<dbReference type="HAMAP" id="MF_00201">
    <property type="entry name" value="RecO"/>
    <property type="match status" value="1"/>
</dbReference>
<keyword evidence="4 7" id="KW-0233">DNA recombination</keyword>
<name>A0A1I6PMB3_9FLAO</name>
<evidence type="ECO:0000313" key="9">
    <source>
        <dbReference type="EMBL" id="SFS41341.1"/>
    </source>
</evidence>
<dbReference type="GO" id="GO:0006302">
    <property type="term" value="P:double-strand break repair"/>
    <property type="evidence" value="ECO:0007669"/>
    <property type="project" value="TreeGrafter"/>
</dbReference>
<protein>
    <recommendedName>
        <fullName evidence="2 7">DNA repair protein RecO</fullName>
    </recommendedName>
    <alternativeName>
        <fullName evidence="6 7">Recombination protein O</fullName>
    </alternativeName>
</protein>
<sequence length="238" mass="27351">MIETTKAIVINAIKYGDTSLIATCYTEKCGIKSYMLKGVLSAKKGKIKPAYFQSLNQLNLTANHNNKGALNTIRDIEIIHFYNYLHTDIKKQSIALFLSEILYYSIREEEQNSALFSYLETSFLWLDTHENISNFHLLFLLNLTKFLGFYPETNQFNSAYFDLVEGNFTSSRSSSTISGDNLEQFKKLFGINFDALHKIDFNAVNRQSILTILIQYYELHLSGFKKPKSLNVLKSVFN</sequence>
<dbReference type="RefSeq" id="WP_090223651.1">
    <property type="nucleotide sequence ID" value="NZ_FOZP01000002.1"/>
</dbReference>
<dbReference type="Pfam" id="PF11967">
    <property type="entry name" value="RecO_N"/>
    <property type="match status" value="1"/>
</dbReference>
<dbReference type="Proteomes" id="UP000199312">
    <property type="component" value="Unassembled WGS sequence"/>
</dbReference>
<dbReference type="STRING" id="593133.SAMN04488006_1188"/>
<dbReference type="SUPFAM" id="SSF50249">
    <property type="entry name" value="Nucleic acid-binding proteins"/>
    <property type="match status" value="1"/>
</dbReference>
<dbReference type="SUPFAM" id="SSF57863">
    <property type="entry name" value="ArfGap/RecO-like zinc finger"/>
    <property type="match status" value="1"/>
</dbReference>
<evidence type="ECO:0000256" key="6">
    <source>
        <dbReference type="ARBA" id="ARBA00033409"/>
    </source>
</evidence>
<evidence type="ECO:0000256" key="5">
    <source>
        <dbReference type="ARBA" id="ARBA00023204"/>
    </source>
</evidence>
<keyword evidence="5 7" id="KW-0234">DNA repair</keyword>
<evidence type="ECO:0000256" key="3">
    <source>
        <dbReference type="ARBA" id="ARBA00022763"/>
    </source>
</evidence>
<feature type="domain" description="DNA replication/recombination mediator RecO N-terminal" evidence="8">
    <location>
        <begin position="1"/>
        <end position="81"/>
    </location>
</feature>
<dbReference type="GO" id="GO:0043590">
    <property type="term" value="C:bacterial nucleoid"/>
    <property type="evidence" value="ECO:0007669"/>
    <property type="project" value="TreeGrafter"/>
</dbReference>
<dbReference type="OrthoDB" id="9789152at2"/>
<dbReference type="NCBIfam" id="TIGR00613">
    <property type="entry name" value="reco"/>
    <property type="match status" value="1"/>
</dbReference>
<comment type="function">
    <text evidence="7">Involved in DNA repair and RecF pathway recombination.</text>
</comment>
<dbReference type="InterPro" id="IPR037278">
    <property type="entry name" value="ARFGAP/RecO"/>
</dbReference>
<evidence type="ECO:0000256" key="7">
    <source>
        <dbReference type="HAMAP-Rule" id="MF_00201"/>
    </source>
</evidence>
<dbReference type="PANTHER" id="PTHR33991:SF1">
    <property type="entry name" value="DNA REPAIR PROTEIN RECO"/>
    <property type="match status" value="1"/>
</dbReference>
<evidence type="ECO:0000256" key="4">
    <source>
        <dbReference type="ARBA" id="ARBA00023172"/>
    </source>
</evidence>
<keyword evidence="3 7" id="KW-0227">DNA damage</keyword>
<dbReference type="GO" id="GO:0006310">
    <property type="term" value="P:DNA recombination"/>
    <property type="evidence" value="ECO:0007669"/>
    <property type="project" value="UniProtKB-UniRule"/>
</dbReference>
<proteinExistence type="inferred from homology"/>
<reference evidence="10" key="1">
    <citation type="submission" date="2016-10" db="EMBL/GenBank/DDBJ databases">
        <authorList>
            <person name="Varghese N."/>
            <person name="Submissions S."/>
        </authorList>
    </citation>
    <scope>NUCLEOTIDE SEQUENCE [LARGE SCALE GENOMIC DNA]</scope>
    <source>
        <strain evidence="10">DSM 24450</strain>
    </source>
</reference>
<dbReference type="InterPro" id="IPR042242">
    <property type="entry name" value="RecO_C"/>
</dbReference>
<evidence type="ECO:0000259" key="8">
    <source>
        <dbReference type="Pfam" id="PF11967"/>
    </source>
</evidence>
<evidence type="ECO:0000256" key="1">
    <source>
        <dbReference type="ARBA" id="ARBA00007452"/>
    </source>
</evidence>
<evidence type="ECO:0000256" key="2">
    <source>
        <dbReference type="ARBA" id="ARBA00021310"/>
    </source>
</evidence>
<organism evidence="9 10">
    <name type="scientific">Lutibacter maritimus</name>
    <dbReference type="NCBI Taxonomy" id="593133"/>
    <lineage>
        <taxon>Bacteria</taxon>
        <taxon>Pseudomonadati</taxon>
        <taxon>Bacteroidota</taxon>
        <taxon>Flavobacteriia</taxon>
        <taxon>Flavobacteriales</taxon>
        <taxon>Flavobacteriaceae</taxon>
        <taxon>Lutibacter</taxon>
    </lineage>
</organism>
<dbReference type="InterPro" id="IPR022572">
    <property type="entry name" value="DNA_rep/recomb_RecO_N"/>
</dbReference>
<dbReference type="InterPro" id="IPR012340">
    <property type="entry name" value="NA-bd_OB-fold"/>
</dbReference>
<dbReference type="InterPro" id="IPR003717">
    <property type="entry name" value="RecO"/>
</dbReference>
<dbReference type="EMBL" id="FOZP01000002">
    <property type="protein sequence ID" value="SFS41341.1"/>
    <property type="molecule type" value="Genomic_DNA"/>
</dbReference>
<comment type="similarity">
    <text evidence="1 7">Belongs to the RecO family.</text>
</comment>
<dbReference type="PANTHER" id="PTHR33991">
    <property type="entry name" value="DNA REPAIR PROTEIN RECO"/>
    <property type="match status" value="1"/>
</dbReference>
<dbReference type="Pfam" id="PF02565">
    <property type="entry name" value="RecO_C"/>
    <property type="match status" value="1"/>
</dbReference>
<keyword evidence="10" id="KW-1185">Reference proteome</keyword>
<gene>
    <name evidence="7" type="primary">recO</name>
    <name evidence="9" type="ORF">SAMN04488006_1188</name>
</gene>
<accession>A0A1I6PMB3</accession>
<dbReference type="Gene3D" id="1.20.1440.120">
    <property type="entry name" value="Recombination protein O, C-terminal domain"/>
    <property type="match status" value="1"/>
</dbReference>
<evidence type="ECO:0000313" key="10">
    <source>
        <dbReference type="Proteomes" id="UP000199312"/>
    </source>
</evidence>
<dbReference type="Gene3D" id="2.40.50.140">
    <property type="entry name" value="Nucleic acid-binding proteins"/>
    <property type="match status" value="1"/>
</dbReference>